<dbReference type="GO" id="GO:0022857">
    <property type="term" value="F:transmembrane transporter activity"/>
    <property type="evidence" value="ECO:0007669"/>
    <property type="project" value="InterPro"/>
</dbReference>
<sequence length="237" mass="26000">MTNTIAALTFTIAVILRREILDVRNARGIAKIIGTLVSLAGVMTMTLYKGPAARSLWSAPIHISKNNVHENWVKGPILTVASCISWSVWYIMQALTLKKYPAQLSLTAWVNFFGGAQSAAFTASIQHKPAAWFYSSNIELMSTIYAQEKGPFLLPCLAPFGTVMVAVAAYFFVGEKLYMGNLLGGVLALTGLYLLLWGKGNDQEVHIKSPEQSCSTHGKQKEFEIRQAGSAEEREVL</sequence>
<name>A0A5J5C614_9ASTE</name>
<feature type="transmembrane region" description="Helical" evidence="4">
    <location>
        <begin position="178"/>
        <end position="198"/>
    </location>
</feature>
<dbReference type="Proteomes" id="UP000325577">
    <property type="component" value="Linkage Group LG0"/>
</dbReference>
<evidence type="ECO:0000256" key="4">
    <source>
        <dbReference type="SAM" id="Phobius"/>
    </source>
</evidence>
<dbReference type="OrthoDB" id="1728340at2759"/>
<dbReference type="GO" id="GO:0016020">
    <property type="term" value="C:membrane"/>
    <property type="evidence" value="ECO:0007669"/>
    <property type="project" value="InterPro"/>
</dbReference>
<evidence type="ECO:0000256" key="1">
    <source>
        <dbReference type="ARBA" id="ARBA00022692"/>
    </source>
</evidence>
<evidence type="ECO:0008006" key="7">
    <source>
        <dbReference type="Google" id="ProtNLM"/>
    </source>
</evidence>
<evidence type="ECO:0000256" key="3">
    <source>
        <dbReference type="ARBA" id="ARBA00023136"/>
    </source>
</evidence>
<reference evidence="5 6" key="1">
    <citation type="submission" date="2019-09" db="EMBL/GenBank/DDBJ databases">
        <title>A chromosome-level genome assembly of the Chinese tupelo Nyssa sinensis.</title>
        <authorList>
            <person name="Yang X."/>
            <person name="Kang M."/>
            <person name="Yang Y."/>
            <person name="Xiong H."/>
            <person name="Wang M."/>
            <person name="Zhang Z."/>
            <person name="Wang Z."/>
            <person name="Wu H."/>
            <person name="Ma T."/>
            <person name="Liu J."/>
            <person name="Xi Z."/>
        </authorList>
    </citation>
    <scope>NUCLEOTIDE SEQUENCE [LARGE SCALE GENOMIC DNA]</scope>
    <source>
        <strain evidence="5">J267</strain>
        <tissue evidence="5">Leaf</tissue>
    </source>
</reference>
<accession>A0A5J5C614</accession>
<dbReference type="EMBL" id="CM018031">
    <property type="protein sequence ID" value="KAA8550768.1"/>
    <property type="molecule type" value="Genomic_DNA"/>
</dbReference>
<proteinExistence type="predicted"/>
<feature type="transmembrane region" description="Helical" evidence="4">
    <location>
        <begin position="28"/>
        <end position="48"/>
    </location>
</feature>
<dbReference type="InterPro" id="IPR030184">
    <property type="entry name" value="WAT1-related"/>
</dbReference>
<dbReference type="AlphaFoldDB" id="A0A5J5C614"/>
<keyword evidence="1 4" id="KW-0812">Transmembrane</keyword>
<keyword evidence="6" id="KW-1185">Reference proteome</keyword>
<organism evidence="5 6">
    <name type="scientific">Nyssa sinensis</name>
    <dbReference type="NCBI Taxonomy" id="561372"/>
    <lineage>
        <taxon>Eukaryota</taxon>
        <taxon>Viridiplantae</taxon>
        <taxon>Streptophyta</taxon>
        <taxon>Embryophyta</taxon>
        <taxon>Tracheophyta</taxon>
        <taxon>Spermatophyta</taxon>
        <taxon>Magnoliopsida</taxon>
        <taxon>eudicotyledons</taxon>
        <taxon>Gunneridae</taxon>
        <taxon>Pentapetalae</taxon>
        <taxon>asterids</taxon>
        <taxon>Cornales</taxon>
        <taxon>Nyssaceae</taxon>
        <taxon>Nyssa</taxon>
    </lineage>
</organism>
<evidence type="ECO:0000256" key="2">
    <source>
        <dbReference type="ARBA" id="ARBA00022989"/>
    </source>
</evidence>
<evidence type="ECO:0000313" key="6">
    <source>
        <dbReference type="Proteomes" id="UP000325577"/>
    </source>
</evidence>
<dbReference type="PANTHER" id="PTHR31218">
    <property type="entry name" value="WAT1-RELATED PROTEIN"/>
    <property type="match status" value="1"/>
</dbReference>
<keyword evidence="3 4" id="KW-0472">Membrane</keyword>
<protein>
    <recommendedName>
        <fullName evidence="7">WAT1-related protein</fullName>
    </recommendedName>
</protein>
<evidence type="ECO:0000313" key="5">
    <source>
        <dbReference type="EMBL" id="KAA8550768.1"/>
    </source>
</evidence>
<gene>
    <name evidence="5" type="ORF">F0562_002452</name>
</gene>
<keyword evidence="2 4" id="KW-1133">Transmembrane helix</keyword>
<feature type="transmembrane region" description="Helical" evidence="4">
    <location>
        <begin position="152"/>
        <end position="172"/>
    </location>
</feature>